<reference evidence="3" key="1">
    <citation type="submission" date="2022-07" db="EMBL/GenBank/DDBJ databases">
        <authorList>
            <person name="Macas J."/>
            <person name="Novak P."/>
            <person name="Neumann P."/>
        </authorList>
    </citation>
    <scope>NUCLEOTIDE SEQUENCE</scope>
</reference>
<dbReference type="EMBL" id="CAMAPF010001104">
    <property type="protein sequence ID" value="CAH9146383.1"/>
    <property type="molecule type" value="Genomic_DNA"/>
</dbReference>
<gene>
    <name evidence="2" type="ORF">CEPIT_LOCUS13605</name>
    <name evidence="3" type="ORF">CEPIT_LOCUS42946</name>
</gene>
<organism evidence="3 4">
    <name type="scientific">Cuscuta epithymum</name>
    <dbReference type="NCBI Taxonomy" id="186058"/>
    <lineage>
        <taxon>Eukaryota</taxon>
        <taxon>Viridiplantae</taxon>
        <taxon>Streptophyta</taxon>
        <taxon>Embryophyta</taxon>
        <taxon>Tracheophyta</taxon>
        <taxon>Spermatophyta</taxon>
        <taxon>Magnoliopsida</taxon>
        <taxon>eudicotyledons</taxon>
        <taxon>Gunneridae</taxon>
        <taxon>Pentapetalae</taxon>
        <taxon>asterids</taxon>
        <taxon>lamiids</taxon>
        <taxon>Solanales</taxon>
        <taxon>Convolvulaceae</taxon>
        <taxon>Cuscuteae</taxon>
        <taxon>Cuscuta</taxon>
        <taxon>Cuscuta subgen. Cuscuta</taxon>
    </lineage>
</organism>
<evidence type="ECO:0000313" key="4">
    <source>
        <dbReference type="Proteomes" id="UP001152523"/>
    </source>
</evidence>
<dbReference type="InterPro" id="IPR036869">
    <property type="entry name" value="J_dom_sf"/>
</dbReference>
<dbReference type="Gene3D" id="1.10.287.110">
    <property type="entry name" value="DnaJ domain"/>
    <property type="match status" value="1"/>
</dbReference>
<evidence type="ECO:0000313" key="3">
    <source>
        <dbReference type="EMBL" id="CAH9146383.1"/>
    </source>
</evidence>
<dbReference type="SMART" id="SM00271">
    <property type="entry name" value="DnaJ"/>
    <property type="match status" value="1"/>
</dbReference>
<proteinExistence type="predicted"/>
<dbReference type="PROSITE" id="PS50076">
    <property type="entry name" value="DNAJ_2"/>
    <property type="match status" value="1"/>
</dbReference>
<dbReference type="PRINTS" id="PR00625">
    <property type="entry name" value="JDOMAIN"/>
</dbReference>
<dbReference type="PROSITE" id="PS00636">
    <property type="entry name" value="DNAJ_1"/>
    <property type="match status" value="1"/>
</dbReference>
<protein>
    <recommendedName>
        <fullName evidence="1">J domain-containing protein</fullName>
    </recommendedName>
</protein>
<dbReference type="AlphaFoldDB" id="A0AAV0GFK9"/>
<dbReference type="InterPro" id="IPR018253">
    <property type="entry name" value="DnaJ_domain_CS"/>
</dbReference>
<dbReference type="SUPFAM" id="SSF46565">
    <property type="entry name" value="Chaperone J-domain"/>
    <property type="match status" value="1"/>
</dbReference>
<name>A0AAV0GFK9_9ASTE</name>
<comment type="caution">
    <text evidence="3">The sequence shown here is derived from an EMBL/GenBank/DDBJ whole genome shotgun (WGS) entry which is preliminary data.</text>
</comment>
<evidence type="ECO:0000313" key="2">
    <source>
        <dbReference type="EMBL" id="CAH9096020.1"/>
    </source>
</evidence>
<dbReference type="PANTHER" id="PTHR44743:SF10">
    <property type="entry name" value="J DOMAIN-CONTAINING PROTEIN"/>
    <property type="match status" value="1"/>
</dbReference>
<accession>A0AAV0GFK9</accession>
<keyword evidence="4" id="KW-1185">Reference proteome</keyword>
<dbReference type="EMBL" id="CAMAPF010000085">
    <property type="protein sequence ID" value="CAH9096020.1"/>
    <property type="molecule type" value="Genomic_DNA"/>
</dbReference>
<feature type="domain" description="J" evidence="1">
    <location>
        <begin position="10"/>
        <end position="79"/>
    </location>
</feature>
<dbReference type="CDD" id="cd06257">
    <property type="entry name" value="DnaJ"/>
    <property type="match status" value="1"/>
</dbReference>
<evidence type="ECO:0000259" key="1">
    <source>
        <dbReference type="PROSITE" id="PS50076"/>
    </source>
</evidence>
<dbReference type="Proteomes" id="UP001152523">
    <property type="component" value="Unassembled WGS sequence"/>
</dbReference>
<sequence length="171" mass="19242">METGGKFSPSYYTILGVSEGSSDEELRRAYRKLAMQWHPDKWTRNPSLLGEAKLRFQQIQEAYAVLSDPSRRTLYDAGLYDPREDDDDDEVEGFANFLQEMVTLMGDAQKEGKSYSIEEIQSMFGEMAKGYDVPEWSNPPLHPASSPVHSSELFLGTMTSSMAGQSKTFSC</sequence>
<dbReference type="InterPro" id="IPR001623">
    <property type="entry name" value="DnaJ_domain"/>
</dbReference>
<dbReference type="Pfam" id="PF00226">
    <property type="entry name" value="DnaJ"/>
    <property type="match status" value="1"/>
</dbReference>
<dbReference type="PANTHER" id="PTHR44743">
    <property type="entry name" value="PUTATIVE, EXPRESSED-RELATED"/>
    <property type="match status" value="1"/>
</dbReference>